<dbReference type="AlphaFoldDB" id="S4P6F8"/>
<protein>
    <submittedName>
        <fullName evidence="1">Uncharacterized protein</fullName>
    </submittedName>
</protein>
<proteinExistence type="predicted"/>
<reference evidence="1" key="2">
    <citation type="submission" date="2013-05" db="EMBL/GenBank/DDBJ databases">
        <authorList>
            <person name="Carter J.-M."/>
            <person name="Baker S.C."/>
            <person name="Pink R."/>
            <person name="Carter D.R.F."/>
            <person name="Collins A."/>
            <person name="Tomlin J."/>
            <person name="Gibbs M."/>
            <person name="Breuker C.J."/>
        </authorList>
    </citation>
    <scope>NUCLEOTIDE SEQUENCE</scope>
    <source>
        <tissue evidence="1">Ovary</tissue>
    </source>
</reference>
<reference evidence="1" key="1">
    <citation type="journal article" date="2013" name="BMC Genomics">
        <title>Unscrambling butterfly oogenesis.</title>
        <authorList>
            <person name="Carter J.M."/>
            <person name="Baker S.C."/>
            <person name="Pink R."/>
            <person name="Carter D.R."/>
            <person name="Collins A."/>
            <person name="Tomlin J."/>
            <person name="Gibbs M."/>
            <person name="Breuker C.J."/>
        </authorList>
    </citation>
    <scope>NUCLEOTIDE SEQUENCE</scope>
    <source>
        <tissue evidence="1">Ovary</tissue>
    </source>
</reference>
<accession>S4P6F8</accession>
<organism evidence="1">
    <name type="scientific">Pararge aegeria</name>
    <name type="common">speckled wood butterfly</name>
    <dbReference type="NCBI Taxonomy" id="116150"/>
    <lineage>
        <taxon>Eukaryota</taxon>
        <taxon>Metazoa</taxon>
        <taxon>Ecdysozoa</taxon>
        <taxon>Arthropoda</taxon>
        <taxon>Hexapoda</taxon>
        <taxon>Insecta</taxon>
        <taxon>Pterygota</taxon>
        <taxon>Neoptera</taxon>
        <taxon>Endopterygota</taxon>
        <taxon>Lepidoptera</taxon>
        <taxon>Glossata</taxon>
        <taxon>Ditrysia</taxon>
        <taxon>Papilionoidea</taxon>
        <taxon>Nymphalidae</taxon>
        <taxon>Satyrinae</taxon>
        <taxon>Satyrini</taxon>
        <taxon>Parargina</taxon>
        <taxon>Pararge</taxon>
    </lineage>
</organism>
<evidence type="ECO:0000313" key="1">
    <source>
        <dbReference type="EMBL" id="JAA84388.1"/>
    </source>
</evidence>
<dbReference type="EMBL" id="GAIX01008172">
    <property type="protein sequence ID" value="JAA84388.1"/>
    <property type="molecule type" value="Transcribed_RNA"/>
</dbReference>
<sequence length="72" mass="7860">MTSSKNICQAASLIFFKSGRNVKRPVLMHSSTSRSSFCIHISSFDTGSSSSDDDSDSPVYTFFTCKGLLARL</sequence>
<feature type="non-terminal residue" evidence="1">
    <location>
        <position position="72"/>
    </location>
</feature>
<name>S4P6F8_9NEOP</name>